<sequence>MPALRSAAPVEAKAYSTFSAAVMSRKDGAVPLKTRELIAIGVALTTQCKACLKSHVAAAKQAGATEEEIAETTFVASALRAGAAYTHGFTAMRCFHEDD</sequence>
<organism evidence="2 3">
    <name type="scientific">Prauserella cavernicola</name>
    <dbReference type="NCBI Taxonomy" id="2800127"/>
    <lineage>
        <taxon>Bacteria</taxon>
        <taxon>Bacillati</taxon>
        <taxon>Actinomycetota</taxon>
        <taxon>Actinomycetes</taxon>
        <taxon>Pseudonocardiales</taxon>
        <taxon>Pseudonocardiaceae</taxon>
        <taxon>Prauserella</taxon>
    </lineage>
</organism>
<accession>A0A934QUM1</accession>
<dbReference type="Proteomes" id="UP000635245">
    <property type="component" value="Unassembled WGS sequence"/>
</dbReference>
<dbReference type="InterPro" id="IPR003779">
    <property type="entry name" value="CMD-like"/>
</dbReference>
<evidence type="ECO:0000313" key="3">
    <source>
        <dbReference type="Proteomes" id="UP000635245"/>
    </source>
</evidence>
<dbReference type="InterPro" id="IPR029032">
    <property type="entry name" value="AhpD-like"/>
</dbReference>
<evidence type="ECO:0000259" key="1">
    <source>
        <dbReference type="Pfam" id="PF02627"/>
    </source>
</evidence>
<dbReference type="NCBIfam" id="TIGR00778">
    <property type="entry name" value="ahpD_dom"/>
    <property type="match status" value="1"/>
</dbReference>
<dbReference type="EMBL" id="JAENJH010000004">
    <property type="protein sequence ID" value="MBK1786633.1"/>
    <property type="molecule type" value="Genomic_DNA"/>
</dbReference>
<proteinExistence type="predicted"/>
<keyword evidence="3" id="KW-1185">Reference proteome</keyword>
<dbReference type="RefSeq" id="WP_200320251.1">
    <property type="nucleotide sequence ID" value="NZ_JAENJH010000004.1"/>
</dbReference>
<feature type="domain" description="Carboxymuconolactone decarboxylase-like" evidence="1">
    <location>
        <begin position="12"/>
        <end position="92"/>
    </location>
</feature>
<evidence type="ECO:0000313" key="2">
    <source>
        <dbReference type="EMBL" id="MBK1786633.1"/>
    </source>
</evidence>
<dbReference type="GO" id="GO:0051920">
    <property type="term" value="F:peroxiredoxin activity"/>
    <property type="evidence" value="ECO:0007669"/>
    <property type="project" value="InterPro"/>
</dbReference>
<name>A0A934QUM1_9PSEU</name>
<dbReference type="Gene3D" id="1.20.1290.10">
    <property type="entry name" value="AhpD-like"/>
    <property type="match status" value="1"/>
</dbReference>
<dbReference type="InterPro" id="IPR004675">
    <property type="entry name" value="AhpD_core"/>
</dbReference>
<gene>
    <name evidence="2" type="ORF">JHE00_20075</name>
</gene>
<dbReference type="SUPFAM" id="SSF69118">
    <property type="entry name" value="AhpD-like"/>
    <property type="match status" value="1"/>
</dbReference>
<protein>
    <submittedName>
        <fullName evidence="2">Carboxymuconolactone decarboxylase family protein</fullName>
    </submittedName>
</protein>
<comment type="caution">
    <text evidence="2">The sequence shown here is derived from an EMBL/GenBank/DDBJ whole genome shotgun (WGS) entry which is preliminary data.</text>
</comment>
<dbReference type="Pfam" id="PF02627">
    <property type="entry name" value="CMD"/>
    <property type="match status" value="1"/>
</dbReference>
<dbReference type="AlphaFoldDB" id="A0A934QUM1"/>
<dbReference type="PANTHER" id="PTHR33930:SF2">
    <property type="entry name" value="BLR3452 PROTEIN"/>
    <property type="match status" value="1"/>
</dbReference>
<reference evidence="2" key="1">
    <citation type="submission" date="2020-12" db="EMBL/GenBank/DDBJ databases">
        <title>Prauserella sp. ASG 168, a novel actinomycete isolated from cave rock.</title>
        <authorList>
            <person name="Suriyachadkun C."/>
        </authorList>
    </citation>
    <scope>NUCLEOTIDE SEQUENCE</scope>
    <source>
        <strain evidence="2">ASG 168</strain>
    </source>
</reference>
<dbReference type="PANTHER" id="PTHR33930">
    <property type="entry name" value="ALKYL HYDROPEROXIDE REDUCTASE AHPD"/>
    <property type="match status" value="1"/>
</dbReference>